<dbReference type="PANTHER" id="PTHR22950:SF678">
    <property type="entry name" value="VACUOLAR AMINO ACID TRANSPORTER 5-RELATED"/>
    <property type="match status" value="1"/>
</dbReference>
<comment type="caution">
    <text evidence="11">The sequence shown here is derived from an EMBL/GenBank/DDBJ whole genome shotgun (WGS) entry which is preliminary data.</text>
</comment>
<feature type="transmembrane region" description="Helical" evidence="9">
    <location>
        <begin position="294"/>
        <end position="318"/>
    </location>
</feature>
<keyword evidence="8 9" id="KW-0472">Membrane</keyword>
<feature type="transmembrane region" description="Helical" evidence="9">
    <location>
        <begin position="147"/>
        <end position="174"/>
    </location>
</feature>
<keyword evidence="12" id="KW-1185">Reference proteome</keyword>
<accession>A0ABQ7JAL3</accession>
<sequence>MPFAIDRSSPSTVGDVTHLSSNSFSIKGYAESDDSHFSAPTATLGYNSKENALGEVAESNVQQPSWIRRSFQRMSAGSLRGSIFLLTNSALGAGILTLPYAFKLSGYVLGSLLLIFDAIIAGFTSYVLFMTVAIYKEKSYADICLKVLGPVSAFAVDAVIALNGIGMSMTLFVYLGDFVPNALQAFALPALLHNRSFLLTICLVLMWPMAIQKLMGSLKGLSFAILVTLVAVCATIITKSFSLFSQNHLEYPIVLFAFDWNFGVWYSICLFAYSQHMNVCSIAEELKNPTKPRILKVVFRSLALEFFLYMIFGLFGYFSWLGAAKQNFISNYDKHDMFVFTCRVFLGLMLIISVPLNSIAANKSVLALTVQWKKLFSRDRRMGRPGIQTLSPLLQSAADDNAYSFNNDIPLQPEFSGNQLSLENSEKSSHESDSVAGFPLLHQESSTEDEPSTTVRIVGATVILLSGYLVALFTEKVASVVGFVGGTFATSLICFFPAFLFYFGPVGKDYHPFWRFSLFVLLLLCSLKRLSVIMNVMCVAMTMIEKTWVLVYIYNDITSSSCSLKIQRQIYQSIYPII</sequence>
<name>A0ABQ7JAL3_9APIC</name>
<evidence type="ECO:0000256" key="8">
    <source>
        <dbReference type="ARBA" id="ARBA00023136"/>
    </source>
</evidence>
<feature type="domain" description="Amino acid transporter transmembrane" evidence="10">
    <location>
        <begin position="77"/>
        <end position="502"/>
    </location>
</feature>
<feature type="transmembrane region" description="Helical" evidence="9">
    <location>
        <begin position="108"/>
        <end position="135"/>
    </location>
</feature>
<dbReference type="EMBL" id="JADAQX010000259">
    <property type="protein sequence ID" value="KAF8820983.1"/>
    <property type="molecule type" value="Genomic_DNA"/>
</dbReference>
<reference evidence="11 12" key="1">
    <citation type="journal article" date="2020" name="bioRxiv">
        <title>Metabolic contributions of an alphaproteobacterial endosymbiont in the apicomplexan Cardiosporidium cionae.</title>
        <authorList>
            <person name="Hunter E.S."/>
            <person name="Paight C.J."/>
            <person name="Lane C.E."/>
        </authorList>
    </citation>
    <scope>NUCLEOTIDE SEQUENCE [LARGE SCALE GENOMIC DNA]</scope>
    <source>
        <strain evidence="11">ESH_2018</strain>
    </source>
</reference>
<feature type="transmembrane region" description="Helical" evidence="9">
    <location>
        <begin position="220"/>
        <end position="241"/>
    </location>
</feature>
<keyword evidence="6" id="KW-0029">Amino-acid transport</keyword>
<evidence type="ECO:0000256" key="5">
    <source>
        <dbReference type="ARBA" id="ARBA00022692"/>
    </source>
</evidence>
<feature type="transmembrane region" description="Helical" evidence="9">
    <location>
        <begin position="253"/>
        <end position="273"/>
    </location>
</feature>
<comment type="similarity">
    <text evidence="2">Belongs to the amino acid/polyamine transporter 2 family.</text>
</comment>
<evidence type="ECO:0000256" key="1">
    <source>
        <dbReference type="ARBA" id="ARBA00004128"/>
    </source>
</evidence>
<dbReference type="PANTHER" id="PTHR22950">
    <property type="entry name" value="AMINO ACID TRANSPORTER"/>
    <property type="match status" value="1"/>
</dbReference>
<evidence type="ECO:0000256" key="2">
    <source>
        <dbReference type="ARBA" id="ARBA00008066"/>
    </source>
</evidence>
<feature type="transmembrane region" description="Helical" evidence="9">
    <location>
        <begin position="338"/>
        <end position="356"/>
    </location>
</feature>
<proteinExistence type="inferred from homology"/>
<evidence type="ECO:0000313" key="11">
    <source>
        <dbReference type="EMBL" id="KAF8820983.1"/>
    </source>
</evidence>
<evidence type="ECO:0000313" key="12">
    <source>
        <dbReference type="Proteomes" id="UP000823046"/>
    </source>
</evidence>
<dbReference type="Pfam" id="PF01490">
    <property type="entry name" value="Aa_trans"/>
    <property type="match status" value="1"/>
</dbReference>
<organism evidence="11 12">
    <name type="scientific">Cardiosporidium cionae</name>
    <dbReference type="NCBI Taxonomy" id="476202"/>
    <lineage>
        <taxon>Eukaryota</taxon>
        <taxon>Sar</taxon>
        <taxon>Alveolata</taxon>
        <taxon>Apicomplexa</taxon>
        <taxon>Aconoidasida</taxon>
        <taxon>Nephromycida</taxon>
        <taxon>Cardiosporidium</taxon>
    </lineage>
</organism>
<feature type="transmembrane region" description="Helical" evidence="9">
    <location>
        <begin position="516"/>
        <end position="544"/>
    </location>
</feature>
<gene>
    <name evidence="11" type="ORF">IE077_002588</name>
</gene>
<evidence type="ECO:0000256" key="6">
    <source>
        <dbReference type="ARBA" id="ARBA00022970"/>
    </source>
</evidence>
<evidence type="ECO:0000256" key="7">
    <source>
        <dbReference type="ARBA" id="ARBA00022989"/>
    </source>
</evidence>
<evidence type="ECO:0000259" key="10">
    <source>
        <dbReference type="Pfam" id="PF01490"/>
    </source>
</evidence>
<keyword evidence="4" id="KW-0926">Vacuole</keyword>
<dbReference type="Proteomes" id="UP000823046">
    <property type="component" value="Unassembled WGS sequence"/>
</dbReference>
<protein>
    <submittedName>
        <fullName evidence="11">Transmembrane amino acid transporter protein</fullName>
    </submittedName>
</protein>
<keyword evidence="5 9" id="KW-0812">Transmembrane</keyword>
<comment type="subcellular location">
    <subcellularLocation>
        <location evidence="1">Vacuole membrane</location>
        <topology evidence="1">Multi-pass membrane protein</topology>
    </subcellularLocation>
</comment>
<feature type="transmembrane region" description="Helical" evidence="9">
    <location>
        <begin position="186"/>
        <end position="208"/>
    </location>
</feature>
<keyword evidence="7 9" id="KW-1133">Transmembrane helix</keyword>
<evidence type="ECO:0000256" key="4">
    <source>
        <dbReference type="ARBA" id="ARBA00022554"/>
    </source>
</evidence>
<evidence type="ECO:0000256" key="9">
    <source>
        <dbReference type="SAM" id="Phobius"/>
    </source>
</evidence>
<dbReference type="InterPro" id="IPR013057">
    <property type="entry name" value="AA_transpt_TM"/>
</dbReference>
<keyword evidence="3" id="KW-0813">Transport</keyword>
<evidence type="ECO:0000256" key="3">
    <source>
        <dbReference type="ARBA" id="ARBA00022448"/>
    </source>
</evidence>
<feature type="transmembrane region" description="Helical" evidence="9">
    <location>
        <begin position="480"/>
        <end position="504"/>
    </location>
</feature>
<feature type="transmembrane region" description="Helical" evidence="9">
    <location>
        <begin position="83"/>
        <end position="102"/>
    </location>
</feature>